<dbReference type="GO" id="GO:0000480">
    <property type="term" value="P:endonucleolytic cleavage in 5'-ETS of tricistronic rRNA transcript (SSU-rRNA, 5.8S rRNA, LSU-rRNA)"/>
    <property type="evidence" value="ECO:0007669"/>
    <property type="project" value="TreeGrafter"/>
</dbReference>
<feature type="compositionally biased region" description="Basic residues" evidence="1">
    <location>
        <begin position="35"/>
        <end position="44"/>
    </location>
</feature>
<keyword evidence="3" id="KW-1185">Reference proteome</keyword>
<protein>
    <submittedName>
        <fullName evidence="2">Uncharacterized protein</fullName>
    </submittedName>
</protein>
<dbReference type="GO" id="GO:0000447">
    <property type="term" value="P:endonucleolytic cleavage in ITS1 to separate SSU-rRNA from 5.8S rRNA and LSU-rRNA from tricistronic rRNA transcript (SSU-rRNA, 5.8S rRNA, LSU-rRNA)"/>
    <property type="evidence" value="ECO:0007669"/>
    <property type="project" value="TreeGrafter"/>
</dbReference>
<evidence type="ECO:0000313" key="3">
    <source>
        <dbReference type="Proteomes" id="UP001141552"/>
    </source>
</evidence>
<dbReference type="Proteomes" id="UP001141552">
    <property type="component" value="Unassembled WGS sequence"/>
</dbReference>
<organism evidence="2 3">
    <name type="scientific">Turnera subulata</name>
    <dbReference type="NCBI Taxonomy" id="218843"/>
    <lineage>
        <taxon>Eukaryota</taxon>
        <taxon>Viridiplantae</taxon>
        <taxon>Streptophyta</taxon>
        <taxon>Embryophyta</taxon>
        <taxon>Tracheophyta</taxon>
        <taxon>Spermatophyta</taxon>
        <taxon>Magnoliopsida</taxon>
        <taxon>eudicotyledons</taxon>
        <taxon>Gunneridae</taxon>
        <taxon>Pentapetalae</taxon>
        <taxon>rosids</taxon>
        <taxon>fabids</taxon>
        <taxon>Malpighiales</taxon>
        <taxon>Passifloraceae</taxon>
        <taxon>Turnera</taxon>
    </lineage>
</organism>
<feature type="compositionally biased region" description="Basic and acidic residues" evidence="1">
    <location>
        <begin position="12"/>
        <end position="22"/>
    </location>
</feature>
<proteinExistence type="predicted"/>
<reference evidence="2" key="2">
    <citation type="journal article" date="2023" name="Plants (Basel)">
        <title>Annotation of the Turnera subulata (Passifloraceae) Draft Genome Reveals the S-Locus Evolved after the Divergence of Turneroideae from Passifloroideae in a Stepwise Manner.</title>
        <authorList>
            <person name="Henning P.M."/>
            <person name="Roalson E.H."/>
            <person name="Mir W."/>
            <person name="McCubbin A.G."/>
            <person name="Shore J.S."/>
        </authorList>
    </citation>
    <scope>NUCLEOTIDE SEQUENCE</scope>
    <source>
        <strain evidence="2">F60SS</strain>
    </source>
</reference>
<dbReference type="InterPro" id="IPR039119">
    <property type="entry name" value="ABT1/Esf2"/>
</dbReference>
<feature type="compositionally biased region" description="Basic and acidic residues" evidence="1">
    <location>
        <begin position="105"/>
        <end position="122"/>
    </location>
</feature>
<feature type="compositionally biased region" description="Basic residues" evidence="1">
    <location>
        <begin position="67"/>
        <end position="76"/>
    </location>
</feature>
<dbReference type="GO" id="GO:0005730">
    <property type="term" value="C:nucleolus"/>
    <property type="evidence" value="ECO:0007669"/>
    <property type="project" value="TreeGrafter"/>
</dbReference>
<dbReference type="GO" id="GO:0003723">
    <property type="term" value="F:RNA binding"/>
    <property type="evidence" value="ECO:0007669"/>
    <property type="project" value="TreeGrafter"/>
</dbReference>
<dbReference type="GO" id="GO:0034462">
    <property type="term" value="P:small-subunit processome assembly"/>
    <property type="evidence" value="ECO:0007669"/>
    <property type="project" value="TreeGrafter"/>
</dbReference>
<dbReference type="PANTHER" id="PTHR12311:SF7">
    <property type="entry name" value="ACTIVATOR OF BASAL TRANSCRIPTION 1"/>
    <property type="match status" value="1"/>
</dbReference>
<accession>A0A9Q0FE79</accession>
<feature type="region of interest" description="Disordered" evidence="1">
    <location>
        <begin position="1"/>
        <end position="170"/>
    </location>
</feature>
<name>A0A9Q0FE79_9ROSI</name>
<reference evidence="2" key="1">
    <citation type="submission" date="2022-02" db="EMBL/GenBank/DDBJ databases">
        <authorList>
            <person name="Henning P.M."/>
            <person name="McCubbin A.G."/>
            <person name="Shore J.S."/>
        </authorList>
    </citation>
    <scope>NUCLEOTIDE SEQUENCE</scope>
    <source>
        <strain evidence="2">F60SS</strain>
        <tissue evidence="2">Leaves</tissue>
    </source>
</reference>
<feature type="compositionally biased region" description="Acidic residues" evidence="1">
    <location>
        <begin position="152"/>
        <end position="169"/>
    </location>
</feature>
<dbReference type="PANTHER" id="PTHR12311">
    <property type="entry name" value="ACTIVATOR OF BASAL TRANSCRIPTION 1"/>
    <property type="match status" value="1"/>
</dbReference>
<sequence length="299" mass="34330">MNWVRMVEEEEYKNARDDRDSLGEGEGFSVSGKSDKKKKKKRLQQQRLQAEEELEIPGESPVVEKSGKKKTKKRHSSQNSVDSEVGFESDVKSSKKGRKRKHRSVEKVVKAEEEEEERKSEGFEEEDEERGRDPAMSDGEEEMLDIGVDRENGDDDDDEDDDYDEEEDLSLQKELKEHLLQEAAKAKKRGILHMSVDVITKVVELDLENSLKAYKNAVREQKLALEIAAAKRERDFYLKKVDQHRAQTAIKDRLEKKQKVQEAPKFIRQFPQRKPVGIEAEKSKPKLSTDVLAGVFGGS</sequence>
<dbReference type="EMBL" id="JAKUCV010005801">
    <property type="protein sequence ID" value="KAJ4829766.1"/>
    <property type="molecule type" value="Genomic_DNA"/>
</dbReference>
<dbReference type="OrthoDB" id="287393at2759"/>
<gene>
    <name evidence="2" type="ORF">Tsubulata_043939</name>
</gene>
<dbReference type="AlphaFoldDB" id="A0A9Q0FE79"/>
<evidence type="ECO:0000256" key="1">
    <source>
        <dbReference type="SAM" id="MobiDB-lite"/>
    </source>
</evidence>
<comment type="caution">
    <text evidence="2">The sequence shown here is derived from an EMBL/GenBank/DDBJ whole genome shotgun (WGS) entry which is preliminary data.</text>
</comment>
<feature type="compositionally biased region" description="Basic residues" evidence="1">
    <location>
        <begin position="94"/>
        <end position="104"/>
    </location>
</feature>
<evidence type="ECO:0000313" key="2">
    <source>
        <dbReference type="EMBL" id="KAJ4829766.1"/>
    </source>
</evidence>
<dbReference type="GO" id="GO:0000472">
    <property type="term" value="P:endonucleolytic cleavage to generate mature 5'-end of SSU-rRNA from (SSU-rRNA, 5.8S rRNA, LSU-rRNA)"/>
    <property type="evidence" value="ECO:0007669"/>
    <property type="project" value="TreeGrafter"/>
</dbReference>